<organism evidence="2 3">
    <name type="scientific">Kingdonia uniflora</name>
    <dbReference type="NCBI Taxonomy" id="39325"/>
    <lineage>
        <taxon>Eukaryota</taxon>
        <taxon>Viridiplantae</taxon>
        <taxon>Streptophyta</taxon>
        <taxon>Embryophyta</taxon>
        <taxon>Tracheophyta</taxon>
        <taxon>Spermatophyta</taxon>
        <taxon>Magnoliopsida</taxon>
        <taxon>Ranunculales</taxon>
        <taxon>Circaeasteraceae</taxon>
        <taxon>Kingdonia</taxon>
    </lineage>
</organism>
<feature type="non-terminal residue" evidence="2">
    <location>
        <position position="1"/>
    </location>
</feature>
<dbReference type="AlphaFoldDB" id="A0A7J7L042"/>
<dbReference type="EMBL" id="JACGCM010002768">
    <property type="protein sequence ID" value="KAF6135958.1"/>
    <property type="molecule type" value="Genomic_DNA"/>
</dbReference>
<keyword evidence="1" id="KW-0812">Transmembrane</keyword>
<sequence>PNPTSPSVSTLTPASPHNLILPPVSTLGPTSPPNQTLPSVLTLGSSSLNFICGKSLSSSSGKLLDIGFLTLLVFSSPLCILLPFLFHLLFPYFSTILSFTLLVCLV</sequence>
<keyword evidence="1" id="KW-0472">Membrane</keyword>
<evidence type="ECO:0000313" key="2">
    <source>
        <dbReference type="EMBL" id="KAF6135958.1"/>
    </source>
</evidence>
<name>A0A7J7L042_9MAGN</name>
<evidence type="ECO:0000313" key="3">
    <source>
        <dbReference type="Proteomes" id="UP000541444"/>
    </source>
</evidence>
<accession>A0A7J7L042</accession>
<comment type="caution">
    <text evidence="2">The sequence shown here is derived from an EMBL/GenBank/DDBJ whole genome shotgun (WGS) entry which is preliminary data.</text>
</comment>
<proteinExistence type="predicted"/>
<reference evidence="2 3" key="1">
    <citation type="journal article" date="2020" name="IScience">
        <title>Genome Sequencing of the Endangered Kingdonia uniflora (Circaeasteraceae, Ranunculales) Reveals Potential Mechanisms of Evolutionary Specialization.</title>
        <authorList>
            <person name="Sun Y."/>
            <person name="Deng T."/>
            <person name="Zhang A."/>
            <person name="Moore M.J."/>
            <person name="Landis J.B."/>
            <person name="Lin N."/>
            <person name="Zhang H."/>
            <person name="Zhang X."/>
            <person name="Huang J."/>
            <person name="Zhang X."/>
            <person name="Sun H."/>
            <person name="Wang H."/>
        </authorList>
    </citation>
    <scope>NUCLEOTIDE SEQUENCE [LARGE SCALE GENOMIC DNA]</scope>
    <source>
        <strain evidence="2">TB1705</strain>
        <tissue evidence="2">Leaf</tissue>
    </source>
</reference>
<feature type="transmembrane region" description="Helical" evidence="1">
    <location>
        <begin position="63"/>
        <end position="83"/>
    </location>
</feature>
<keyword evidence="1" id="KW-1133">Transmembrane helix</keyword>
<gene>
    <name evidence="2" type="ORF">GIB67_006850</name>
</gene>
<evidence type="ECO:0000256" key="1">
    <source>
        <dbReference type="SAM" id="Phobius"/>
    </source>
</evidence>
<dbReference type="Proteomes" id="UP000541444">
    <property type="component" value="Unassembled WGS sequence"/>
</dbReference>
<protein>
    <submittedName>
        <fullName evidence="2">Uncharacterized protein</fullName>
    </submittedName>
</protein>
<keyword evidence="3" id="KW-1185">Reference proteome</keyword>